<dbReference type="AlphaFoldDB" id="A0A839E5F8"/>
<protein>
    <recommendedName>
        <fullName evidence="3 8">Histidine--tRNA ligase</fullName>
        <ecNumber evidence="3 8">6.1.1.21</ecNumber>
    </recommendedName>
</protein>
<keyword evidence="6" id="KW-0648">Protein biosynthesis</keyword>
<dbReference type="GO" id="GO:0005524">
    <property type="term" value="F:ATP binding"/>
    <property type="evidence" value="ECO:0007669"/>
    <property type="project" value="UniProtKB-KW"/>
</dbReference>
<evidence type="ECO:0000313" key="12">
    <source>
        <dbReference type="Proteomes" id="UP000585905"/>
    </source>
</evidence>
<dbReference type="Proteomes" id="UP000585905">
    <property type="component" value="Unassembled WGS sequence"/>
</dbReference>
<dbReference type="PROSITE" id="PS50862">
    <property type="entry name" value="AA_TRNA_LIGASE_II"/>
    <property type="match status" value="1"/>
</dbReference>
<dbReference type="PANTHER" id="PTHR11476:SF7">
    <property type="entry name" value="HISTIDINE--TRNA LIGASE"/>
    <property type="match status" value="1"/>
</dbReference>
<dbReference type="InterPro" id="IPR006195">
    <property type="entry name" value="aa-tRNA-synth_II"/>
</dbReference>
<dbReference type="PANTHER" id="PTHR11476">
    <property type="entry name" value="HISTIDYL-TRNA SYNTHETASE"/>
    <property type="match status" value="1"/>
</dbReference>
<dbReference type="GO" id="GO:0006427">
    <property type="term" value="P:histidyl-tRNA aminoacylation"/>
    <property type="evidence" value="ECO:0007669"/>
    <property type="project" value="UniProtKB-UniRule"/>
</dbReference>
<evidence type="ECO:0000256" key="9">
    <source>
        <dbReference type="PIRSR" id="PIRSR001549-1"/>
    </source>
</evidence>
<keyword evidence="11" id="KW-0030">Aminoacyl-tRNA synthetase</keyword>
<feature type="binding site" evidence="9">
    <location>
        <position position="138"/>
    </location>
    <ligand>
        <name>L-histidine</name>
        <dbReference type="ChEBI" id="CHEBI:57595"/>
    </ligand>
</feature>
<evidence type="ECO:0000256" key="2">
    <source>
        <dbReference type="ARBA" id="ARBA00011738"/>
    </source>
</evidence>
<name>A0A839E5F8_9MICO</name>
<proteinExistence type="inferred from homology"/>
<dbReference type="InterPro" id="IPR041715">
    <property type="entry name" value="HisRS-like_core"/>
</dbReference>
<dbReference type="CDD" id="cd00773">
    <property type="entry name" value="HisRS-like_core"/>
    <property type="match status" value="1"/>
</dbReference>
<keyword evidence="12" id="KW-1185">Reference proteome</keyword>
<evidence type="ECO:0000256" key="6">
    <source>
        <dbReference type="ARBA" id="ARBA00022917"/>
    </source>
</evidence>
<comment type="caution">
    <text evidence="11">The sequence shown here is derived from an EMBL/GenBank/DDBJ whole genome shotgun (WGS) entry which is preliminary data.</text>
</comment>
<evidence type="ECO:0000259" key="10">
    <source>
        <dbReference type="PROSITE" id="PS50862"/>
    </source>
</evidence>
<dbReference type="RefSeq" id="WP_182490721.1">
    <property type="nucleotide sequence ID" value="NZ_BAAAOV010000001.1"/>
</dbReference>
<comment type="catalytic activity">
    <reaction evidence="7">
        <text>tRNA(His) + L-histidine + ATP = L-histidyl-tRNA(His) + AMP + diphosphate + H(+)</text>
        <dbReference type="Rhea" id="RHEA:17313"/>
        <dbReference type="Rhea" id="RHEA-COMP:9665"/>
        <dbReference type="Rhea" id="RHEA-COMP:9689"/>
        <dbReference type="ChEBI" id="CHEBI:15378"/>
        <dbReference type="ChEBI" id="CHEBI:30616"/>
        <dbReference type="ChEBI" id="CHEBI:33019"/>
        <dbReference type="ChEBI" id="CHEBI:57595"/>
        <dbReference type="ChEBI" id="CHEBI:78442"/>
        <dbReference type="ChEBI" id="CHEBI:78527"/>
        <dbReference type="ChEBI" id="CHEBI:456215"/>
        <dbReference type="EC" id="6.1.1.21"/>
    </reaction>
</comment>
<dbReference type="Gene3D" id="3.30.930.10">
    <property type="entry name" value="Bira Bifunctional Protein, Domain 2"/>
    <property type="match status" value="1"/>
</dbReference>
<sequence length="443" mass="46664">MASPVTPPRGMRDFLPGDKARREHVLARIRGVYRAHGFDEIETPVMEDASRLHAGLGGDNEKLAFAVMRRALTTDDLRSAATAVDLADLGLRFDLTVPLARFYASNRAQLPGVFRAIQIAPVWRAERPQKGRFRQFVQCDIDIIGEPGVIAEIELIAATSSALDALGIPGCSIRINDRRLLTSMLTVLGFAPELHAEVLITLDKLDKMGTTGVLAELRDRGHAEAAIEALAAVPALASFGAEAASPDAVLGDDAPAAGGALTAESIASLLPAGVDEAALTDLAAIAAGVGHAVPLVFDPFLVRGMGYYTGPIFEVSHPGLGYSLGGGGRYDGMIGRFLGSEVPATGFSLGFERLIDLVELPDGDGDGDAALVYDRDVAAADLMALKKMLVAEGARVRLVKRPKNMKTALDQLASDGFARFATVSASTGPDASALDWRTLEPSA</sequence>
<dbReference type="EC" id="6.1.1.21" evidence="3 8"/>
<dbReference type="GO" id="GO:0005737">
    <property type="term" value="C:cytoplasm"/>
    <property type="evidence" value="ECO:0007669"/>
    <property type="project" value="UniProtKB-UniRule"/>
</dbReference>
<comment type="similarity">
    <text evidence="1">Belongs to the class-II aminoacyl-tRNA synthetase family.</text>
</comment>
<keyword evidence="4" id="KW-0547">Nucleotide-binding</keyword>
<evidence type="ECO:0000256" key="4">
    <source>
        <dbReference type="ARBA" id="ARBA00022741"/>
    </source>
</evidence>
<dbReference type="InterPro" id="IPR045864">
    <property type="entry name" value="aa-tRNA-synth_II/BPL/LPL"/>
</dbReference>
<dbReference type="EMBL" id="JACGWX010000003">
    <property type="protein sequence ID" value="MBA8847899.1"/>
    <property type="molecule type" value="Genomic_DNA"/>
</dbReference>
<reference evidence="11 12" key="1">
    <citation type="submission" date="2020-07" db="EMBL/GenBank/DDBJ databases">
        <title>Sequencing the genomes of 1000 actinobacteria strains.</title>
        <authorList>
            <person name="Klenk H.-P."/>
        </authorList>
    </citation>
    <scope>NUCLEOTIDE SEQUENCE [LARGE SCALE GENOMIC DNA]</scope>
    <source>
        <strain evidence="11 12">DSM 19663</strain>
    </source>
</reference>
<dbReference type="SUPFAM" id="SSF55681">
    <property type="entry name" value="Class II aaRS and biotin synthetases"/>
    <property type="match status" value="1"/>
</dbReference>
<feature type="binding site" evidence="9">
    <location>
        <position position="124"/>
    </location>
    <ligand>
        <name>L-histidine</name>
        <dbReference type="ChEBI" id="CHEBI:57595"/>
    </ligand>
</feature>
<feature type="binding site" evidence="9">
    <location>
        <begin position="94"/>
        <end position="96"/>
    </location>
    <ligand>
        <name>L-histidine</name>
        <dbReference type="ChEBI" id="CHEBI:57595"/>
    </ligand>
</feature>
<evidence type="ECO:0000313" key="11">
    <source>
        <dbReference type="EMBL" id="MBA8847899.1"/>
    </source>
</evidence>
<dbReference type="NCBIfam" id="TIGR00442">
    <property type="entry name" value="hisS"/>
    <property type="match status" value="1"/>
</dbReference>
<evidence type="ECO:0000256" key="1">
    <source>
        <dbReference type="ARBA" id="ARBA00008226"/>
    </source>
</evidence>
<dbReference type="Pfam" id="PF13393">
    <property type="entry name" value="tRNA-synt_His"/>
    <property type="match status" value="1"/>
</dbReference>
<organism evidence="11 12">
    <name type="scientific">Microcella alkalica</name>
    <dbReference type="NCBI Taxonomy" id="355930"/>
    <lineage>
        <taxon>Bacteria</taxon>
        <taxon>Bacillati</taxon>
        <taxon>Actinomycetota</taxon>
        <taxon>Actinomycetes</taxon>
        <taxon>Micrococcales</taxon>
        <taxon>Microbacteriaceae</taxon>
        <taxon>Microcella</taxon>
    </lineage>
</organism>
<feature type="binding site" evidence="9">
    <location>
        <position position="142"/>
    </location>
    <ligand>
        <name>L-histidine</name>
        <dbReference type="ChEBI" id="CHEBI:57595"/>
    </ligand>
</feature>
<gene>
    <name evidence="11" type="ORF">FHX53_001491</name>
</gene>
<dbReference type="InterPro" id="IPR015807">
    <property type="entry name" value="His-tRNA-ligase"/>
</dbReference>
<keyword evidence="5" id="KW-0067">ATP-binding</keyword>
<comment type="subunit">
    <text evidence="2">Homodimer.</text>
</comment>
<feature type="domain" description="Aminoacyl-transfer RNA synthetases class-II family profile" evidence="10">
    <location>
        <begin position="22"/>
        <end position="358"/>
    </location>
</feature>
<dbReference type="InterPro" id="IPR004516">
    <property type="entry name" value="HisRS/HisZ"/>
</dbReference>
<evidence type="ECO:0000256" key="8">
    <source>
        <dbReference type="NCBIfam" id="TIGR00442"/>
    </source>
</evidence>
<evidence type="ECO:0000256" key="3">
    <source>
        <dbReference type="ARBA" id="ARBA00012815"/>
    </source>
</evidence>
<evidence type="ECO:0000256" key="7">
    <source>
        <dbReference type="ARBA" id="ARBA00047639"/>
    </source>
</evidence>
<dbReference type="GO" id="GO:0004821">
    <property type="term" value="F:histidine-tRNA ligase activity"/>
    <property type="evidence" value="ECO:0007669"/>
    <property type="project" value="UniProtKB-UniRule"/>
</dbReference>
<keyword evidence="11" id="KW-0436">Ligase</keyword>
<feature type="binding site" evidence="9">
    <location>
        <position position="303"/>
    </location>
    <ligand>
        <name>L-histidine</name>
        <dbReference type="ChEBI" id="CHEBI:57595"/>
    </ligand>
</feature>
<evidence type="ECO:0000256" key="5">
    <source>
        <dbReference type="ARBA" id="ARBA00022840"/>
    </source>
</evidence>
<feature type="binding site" evidence="9">
    <location>
        <begin position="307"/>
        <end position="308"/>
    </location>
    <ligand>
        <name>L-histidine</name>
        <dbReference type="ChEBI" id="CHEBI:57595"/>
    </ligand>
</feature>
<dbReference type="PIRSF" id="PIRSF001549">
    <property type="entry name" value="His-tRNA_synth"/>
    <property type="match status" value="1"/>
</dbReference>
<accession>A0A839E5F8</accession>